<feature type="region of interest" description="Disordered" evidence="1">
    <location>
        <begin position="58"/>
        <end position="151"/>
    </location>
</feature>
<dbReference type="EMBL" id="LR862142">
    <property type="protein sequence ID" value="CAD1822804.1"/>
    <property type="molecule type" value="Genomic_DNA"/>
</dbReference>
<accession>A0A6V7NWR7</accession>
<dbReference type="PANTHER" id="PTHR46148:SF60">
    <property type="entry name" value="CHROMO DOMAIN-CONTAINING PROTEIN"/>
    <property type="match status" value="1"/>
</dbReference>
<proteinExistence type="predicted"/>
<evidence type="ECO:0000256" key="1">
    <source>
        <dbReference type="SAM" id="MobiDB-lite"/>
    </source>
</evidence>
<evidence type="ECO:0000259" key="2">
    <source>
        <dbReference type="Pfam" id="PF24626"/>
    </source>
</evidence>
<evidence type="ECO:0000313" key="3">
    <source>
        <dbReference type="EMBL" id="CAD1822804.1"/>
    </source>
</evidence>
<feature type="domain" description="Tf2-1-like SH3-like" evidence="2">
    <location>
        <begin position="182"/>
        <end position="260"/>
    </location>
</feature>
<organism evidence="3">
    <name type="scientific">Ananas comosus var. bracteatus</name>
    <name type="common">red pineapple</name>
    <dbReference type="NCBI Taxonomy" id="296719"/>
    <lineage>
        <taxon>Eukaryota</taxon>
        <taxon>Viridiplantae</taxon>
        <taxon>Streptophyta</taxon>
        <taxon>Embryophyta</taxon>
        <taxon>Tracheophyta</taxon>
        <taxon>Spermatophyta</taxon>
        <taxon>Magnoliopsida</taxon>
        <taxon>Liliopsida</taxon>
        <taxon>Poales</taxon>
        <taxon>Bromeliaceae</taxon>
        <taxon>Bromelioideae</taxon>
        <taxon>Ananas</taxon>
    </lineage>
</organism>
<reference evidence="3" key="1">
    <citation type="submission" date="2020-07" db="EMBL/GenBank/DDBJ databases">
        <authorList>
            <person name="Lin J."/>
        </authorList>
    </citation>
    <scope>NUCLEOTIDE SEQUENCE</scope>
</reference>
<protein>
    <recommendedName>
        <fullName evidence="2">Tf2-1-like SH3-like domain-containing protein</fullName>
    </recommendedName>
</protein>
<feature type="compositionally biased region" description="Polar residues" evidence="1">
    <location>
        <begin position="1"/>
        <end position="11"/>
    </location>
</feature>
<dbReference type="PANTHER" id="PTHR46148">
    <property type="entry name" value="CHROMO DOMAIN-CONTAINING PROTEIN"/>
    <property type="match status" value="1"/>
</dbReference>
<sequence>MTVNPNRTQPRSCLPALPCSRSGRRRAAPAAGNRLQPAFFLSSATSLIHLDRGHVGGSPPHLEVSPGLLPPQACLSPSSGHPPTSPEPPEEAAASPVSPDPSQAELRLRDLGPHFPYGQAPVDPATSSNPARASPAVPARRRPPPRSPAAARVLCGPTLEPRHSRAPPLPSEVYADLEFQVGDHVFLNRYAVLGWRSCVSESLAVQRYMQIWSAWKFSPRFVDPFEVLEQVGLVAYRIALPPRLAGIHNIFHVSVLRKYVFDPSHMVDFTQLELGEDLRYVERPVRILARETKEFRNRMIPYLKVQWSHHEEREATCEPETVMREFYPYLFETKV</sequence>
<dbReference type="InterPro" id="IPR056924">
    <property type="entry name" value="SH3_Tf2-1"/>
</dbReference>
<dbReference type="AlphaFoldDB" id="A0A6V7NWR7"/>
<dbReference type="Pfam" id="PF24626">
    <property type="entry name" value="SH3_Tf2-1"/>
    <property type="match status" value="1"/>
</dbReference>
<feature type="compositionally biased region" description="Low complexity" evidence="1">
    <location>
        <begin position="91"/>
        <end position="102"/>
    </location>
</feature>
<gene>
    <name evidence="3" type="ORF">CB5_LOCUS6015</name>
</gene>
<feature type="region of interest" description="Disordered" evidence="1">
    <location>
        <begin position="1"/>
        <end position="31"/>
    </location>
</feature>
<name>A0A6V7NWR7_ANACO</name>